<dbReference type="EMBL" id="LR796884">
    <property type="protein sequence ID" value="CAB4172655.1"/>
    <property type="molecule type" value="Genomic_DNA"/>
</dbReference>
<proteinExistence type="predicted"/>
<accession>A0A6J5SIW2</accession>
<sequence length="85" mass="9787">MADYKNKDGSGVLFFNEDKKHEKAPDYKGKLILDRDYTKGSEVKISGWRKKTPKNHLVSLAVDNYSANTDKQWPKPVNEDETIPF</sequence>
<evidence type="ECO:0000313" key="1">
    <source>
        <dbReference type="EMBL" id="CAB4172655.1"/>
    </source>
</evidence>
<organism evidence="2">
    <name type="scientific">uncultured Caudovirales phage</name>
    <dbReference type="NCBI Taxonomy" id="2100421"/>
    <lineage>
        <taxon>Viruses</taxon>
        <taxon>Duplodnaviria</taxon>
        <taxon>Heunggongvirae</taxon>
        <taxon>Uroviricota</taxon>
        <taxon>Caudoviricetes</taxon>
        <taxon>Peduoviridae</taxon>
        <taxon>Maltschvirus</taxon>
        <taxon>Maltschvirus maltsch</taxon>
    </lineage>
</organism>
<protein>
    <submittedName>
        <fullName evidence="2">Uncharacterized protein</fullName>
    </submittedName>
</protein>
<name>A0A6J5SIW2_9CAUD</name>
<gene>
    <name evidence="2" type="ORF">UFOVP1465_4</name>
    <name evidence="1" type="ORF">UFOVP937_41</name>
</gene>
<dbReference type="EMBL" id="LR797408">
    <property type="protein sequence ID" value="CAB4213865.1"/>
    <property type="molecule type" value="Genomic_DNA"/>
</dbReference>
<evidence type="ECO:0000313" key="2">
    <source>
        <dbReference type="EMBL" id="CAB4213865.1"/>
    </source>
</evidence>
<reference evidence="2" key="1">
    <citation type="submission" date="2020-05" db="EMBL/GenBank/DDBJ databases">
        <authorList>
            <person name="Chiriac C."/>
            <person name="Salcher M."/>
            <person name="Ghai R."/>
            <person name="Kavagutti S V."/>
        </authorList>
    </citation>
    <scope>NUCLEOTIDE SEQUENCE</scope>
</reference>